<evidence type="ECO:0000256" key="1">
    <source>
        <dbReference type="SAM" id="MobiDB-lite"/>
    </source>
</evidence>
<dbReference type="EMBL" id="JAQYXL010000001">
    <property type="protein sequence ID" value="MEN3230673.1"/>
    <property type="molecule type" value="Genomic_DNA"/>
</dbReference>
<organism evidence="2 3">
    <name type="scientific">Methylorubrum rhodesianum</name>
    <dbReference type="NCBI Taxonomy" id="29427"/>
    <lineage>
        <taxon>Bacteria</taxon>
        <taxon>Pseudomonadati</taxon>
        <taxon>Pseudomonadota</taxon>
        <taxon>Alphaproteobacteria</taxon>
        <taxon>Hyphomicrobiales</taxon>
        <taxon>Methylobacteriaceae</taxon>
        <taxon>Methylorubrum</taxon>
    </lineage>
</organism>
<feature type="compositionally biased region" description="Basic and acidic residues" evidence="1">
    <location>
        <begin position="1"/>
        <end position="20"/>
    </location>
</feature>
<comment type="caution">
    <text evidence="2">The sequence shown here is derived from an EMBL/GenBank/DDBJ whole genome shotgun (WGS) entry which is preliminary data.</text>
</comment>
<protein>
    <submittedName>
        <fullName evidence="2">Uncharacterized protein</fullName>
    </submittedName>
</protein>
<reference evidence="2 3" key="1">
    <citation type="journal article" date="2023" name="PLoS ONE">
        <title>Complete genome assembly of Hawai'i environmental nontuberculous mycobacteria reveals unexpected co-isolation with methylobacteria.</title>
        <authorList>
            <person name="Hendrix J."/>
            <person name="Epperson L.E."/>
            <person name="Tong E.I."/>
            <person name="Chan Y.L."/>
            <person name="Hasan N.A."/>
            <person name="Dawrs S.N."/>
            <person name="Norton G.J."/>
            <person name="Virdi R."/>
            <person name="Crooks J.L."/>
            <person name="Chan E.D."/>
            <person name="Honda J.R."/>
            <person name="Strong M."/>
        </authorList>
    </citation>
    <scope>NUCLEOTIDE SEQUENCE [LARGE SCALE GENOMIC DNA]</scope>
    <source>
        <strain evidence="2 3">NJH_HI01</strain>
    </source>
</reference>
<keyword evidence="3" id="KW-1185">Reference proteome</keyword>
<name>A0ABU9ZH10_9HYPH</name>
<gene>
    <name evidence="2" type="ORF">PUR21_24130</name>
</gene>
<proteinExistence type="predicted"/>
<dbReference type="Proteomes" id="UP001404845">
    <property type="component" value="Unassembled WGS sequence"/>
</dbReference>
<evidence type="ECO:0000313" key="3">
    <source>
        <dbReference type="Proteomes" id="UP001404845"/>
    </source>
</evidence>
<sequence>MAEVDQEHVEENAEPAEARGRKLRAGGRTQSGNLSGGLGVVGRHRPSLAGAYSMKL</sequence>
<feature type="region of interest" description="Disordered" evidence="1">
    <location>
        <begin position="1"/>
        <end position="56"/>
    </location>
</feature>
<evidence type="ECO:0000313" key="2">
    <source>
        <dbReference type="EMBL" id="MEN3230673.1"/>
    </source>
</evidence>
<accession>A0ABU9ZH10</accession>
<dbReference type="RefSeq" id="WP_183667030.1">
    <property type="nucleotide sequence ID" value="NZ_JACHOS010000003.1"/>
</dbReference>